<sequence length="74" mass="8346">MSGEDHPKHLQVEQGWLGRVLALLTEIEEDSAPAAQLLKEAPYSIQDRLVAIRHIDLNNPAHIAELNRERDQQG</sequence>
<evidence type="ECO:0000313" key="2">
    <source>
        <dbReference type="Proteomes" id="UP000732399"/>
    </source>
</evidence>
<keyword evidence="2" id="KW-1185">Reference proteome</keyword>
<gene>
    <name evidence="1" type="ORF">HBH26_19520</name>
</gene>
<protein>
    <submittedName>
        <fullName evidence="1">Uncharacterized protein</fullName>
    </submittedName>
</protein>
<name>A0ABX1CXN1_9SPHN</name>
<evidence type="ECO:0000313" key="1">
    <source>
        <dbReference type="EMBL" id="NJR80762.1"/>
    </source>
</evidence>
<comment type="caution">
    <text evidence="1">The sequence shown here is derived from an EMBL/GenBank/DDBJ whole genome shotgun (WGS) entry which is preliminary data.</text>
</comment>
<dbReference type="RefSeq" id="WP_168136267.1">
    <property type="nucleotide sequence ID" value="NZ_JAAVJH010000030.1"/>
</dbReference>
<proteinExistence type="predicted"/>
<dbReference type="Proteomes" id="UP000732399">
    <property type="component" value="Unassembled WGS sequence"/>
</dbReference>
<dbReference type="EMBL" id="JAAVJH010000030">
    <property type="protein sequence ID" value="NJR80762.1"/>
    <property type="molecule type" value="Genomic_DNA"/>
</dbReference>
<organism evidence="1 2">
    <name type="scientific">Sphingomonas corticis</name>
    <dbReference type="NCBI Taxonomy" id="2722791"/>
    <lineage>
        <taxon>Bacteria</taxon>
        <taxon>Pseudomonadati</taxon>
        <taxon>Pseudomonadota</taxon>
        <taxon>Alphaproteobacteria</taxon>
        <taxon>Sphingomonadales</taxon>
        <taxon>Sphingomonadaceae</taxon>
        <taxon>Sphingomonas</taxon>
    </lineage>
</organism>
<accession>A0ABX1CXN1</accession>
<reference evidence="1 2" key="1">
    <citation type="submission" date="2020-03" db="EMBL/GenBank/DDBJ databases">
        <authorList>
            <person name="Wang L."/>
            <person name="He N."/>
            <person name="Li Y."/>
            <person name="Fang Y."/>
            <person name="Zhang F."/>
        </authorList>
    </citation>
    <scope>NUCLEOTIDE SEQUENCE [LARGE SCALE GENOMIC DNA]</scope>
    <source>
        <strain evidence="1 2">36D10-4-7</strain>
    </source>
</reference>